<evidence type="ECO:0000313" key="4">
    <source>
        <dbReference type="Proteomes" id="UP000224854"/>
    </source>
</evidence>
<feature type="domain" description="Ribosomal RNA-processing protein 14 N-terminal" evidence="2">
    <location>
        <begin position="9"/>
        <end position="60"/>
    </location>
</feature>
<accession>A0A2C5ZN72</accession>
<proteinExistence type="predicted"/>
<evidence type="ECO:0000313" key="3">
    <source>
        <dbReference type="EMBL" id="PHH81262.1"/>
    </source>
</evidence>
<dbReference type="Proteomes" id="UP000224854">
    <property type="component" value="Unassembled WGS sequence"/>
</dbReference>
<dbReference type="AlphaFoldDB" id="A0A2C5ZN72"/>
<keyword evidence="4" id="KW-1185">Reference proteome</keyword>
<evidence type="ECO:0000259" key="2">
    <source>
        <dbReference type="Pfam" id="PF15459"/>
    </source>
</evidence>
<feature type="compositionally biased region" description="Basic and acidic residues" evidence="1">
    <location>
        <begin position="66"/>
        <end position="108"/>
    </location>
</feature>
<gene>
    <name evidence="3" type="ORF">CDD82_1162</name>
</gene>
<dbReference type="EMBL" id="NJEU01000133">
    <property type="protein sequence ID" value="PHH81262.1"/>
    <property type="molecule type" value="Genomic_DNA"/>
</dbReference>
<dbReference type="InterPro" id="IPR029188">
    <property type="entry name" value="Rrp14_N"/>
</dbReference>
<sequence>MSESALQNRLRDHAKAFDGLLSLIPATKYYPPEDTTDQWKRKKQTKQEAAAARRCKLDPDSQLNRNAKEVMDERASNKRKLREMQQDNPEGKNGENYQEDKNRSGSQN</sequence>
<dbReference type="Pfam" id="PF15459">
    <property type="entry name" value="RRP14"/>
    <property type="match status" value="1"/>
</dbReference>
<reference evidence="3 4" key="1">
    <citation type="submission" date="2017-06" db="EMBL/GenBank/DDBJ databases">
        <title>Ant-infecting Ophiocordyceps genomes reveal a high diversity of potential behavioral manipulation genes and a possible major role for enterotoxins.</title>
        <authorList>
            <person name="De Bekker C."/>
            <person name="Evans H.C."/>
            <person name="Brachmann A."/>
            <person name="Hughes D.P."/>
        </authorList>
    </citation>
    <scope>NUCLEOTIDE SEQUENCE [LARGE SCALE GENOMIC DNA]</scope>
    <source>
        <strain evidence="3 4">1348a</strain>
    </source>
</reference>
<dbReference type="OrthoDB" id="444809at2759"/>
<protein>
    <recommendedName>
        <fullName evidence="2">Ribosomal RNA-processing protein 14 N-terminal domain-containing protein</fullName>
    </recommendedName>
</protein>
<organism evidence="3 4">
    <name type="scientific">Ophiocordyceps australis</name>
    <dbReference type="NCBI Taxonomy" id="1399860"/>
    <lineage>
        <taxon>Eukaryota</taxon>
        <taxon>Fungi</taxon>
        <taxon>Dikarya</taxon>
        <taxon>Ascomycota</taxon>
        <taxon>Pezizomycotina</taxon>
        <taxon>Sordariomycetes</taxon>
        <taxon>Hypocreomycetidae</taxon>
        <taxon>Hypocreales</taxon>
        <taxon>Ophiocordycipitaceae</taxon>
        <taxon>Ophiocordyceps</taxon>
    </lineage>
</organism>
<evidence type="ECO:0000256" key="1">
    <source>
        <dbReference type="SAM" id="MobiDB-lite"/>
    </source>
</evidence>
<name>A0A2C5ZN72_9HYPO</name>
<feature type="region of interest" description="Disordered" evidence="1">
    <location>
        <begin position="27"/>
        <end position="108"/>
    </location>
</feature>
<comment type="caution">
    <text evidence="3">The sequence shown here is derived from an EMBL/GenBank/DDBJ whole genome shotgun (WGS) entry which is preliminary data.</text>
</comment>